<dbReference type="InterPro" id="IPR006631">
    <property type="entry name" value="DM4_12"/>
</dbReference>
<dbReference type="Proteomes" id="UP001233999">
    <property type="component" value="Unassembled WGS sequence"/>
</dbReference>
<evidence type="ECO:0000313" key="1">
    <source>
        <dbReference type="EMBL" id="KAJ9580768.1"/>
    </source>
</evidence>
<dbReference type="Pfam" id="PF07841">
    <property type="entry name" value="DM4_12"/>
    <property type="match status" value="1"/>
</dbReference>
<organism evidence="1 2">
    <name type="scientific">Diploptera punctata</name>
    <name type="common">Pacific beetle cockroach</name>
    <dbReference type="NCBI Taxonomy" id="6984"/>
    <lineage>
        <taxon>Eukaryota</taxon>
        <taxon>Metazoa</taxon>
        <taxon>Ecdysozoa</taxon>
        <taxon>Arthropoda</taxon>
        <taxon>Hexapoda</taxon>
        <taxon>Insecta</taxon>
        <taxon>Pterygota</taxon>
        <taxon>Neoptera</taxon>
        <taxon>Polyneoptera</taxon>
        <taxon>Dictyoptera</taxon>
        <taxon>Blattodea</taxon>
        <taxon>Blaberoidea</taxon>
        <taxon>Blaberidae</taxon>
        <taxon>Diplopterinae</taxon>
        <taxon>Diploptera</taxon>
    </lineage>
</organism>
<sequence length="51" mass="6020">LNIFRDMNDYFMSYVPNGEECLQRLICAIHRMETGFEHSSILPKAFVHLMT</sequence>
<keyword evidence="2" id="KW-1185">Reference proteome</keyword>
<feature type="non-terminal residue" evidence="1">
    <location>
        <position position="51"/>
    </location>
</feature>
<dbReference type="EMBL" id="JASPKZ010008163">
    <property type="protein sequence ID" value="KAJ9580768.1"/>
    <property type="molecule type" value="Genomic_DNA"/>
</dbReference>
<comment type="caution">
    <text evidence="1">The sequence shown here is derived from an EMBL/GenBank/DDBJ whole genome shotgun (WGS) entry which is preliminary data.</text>
</comment>
<name>A0AAD8E873_DIPPU</name>
<dbReference type="AlphaFoldDB" id="A0AAD8E873"/>
<reference evidence="1" key="2">
    <citation type="submission" date="2023-05" db="EMBL/GenBank/DDBJ databases">
        <authorList>
            <person name="Fouks B."/>
        </authorList>
    </citation>
    <scope>NUCLEOTIDE SEQUENCE</scope>
    <source>
        <strain evidence="1">Stay&amp;Tobe</strain>
        <tissue evidence="1">Testes</tissue>
    </source>
</reference>
<evidence type="ECO:0000313" key="2">
    <source>
        <dbReference type="Proteomes" id="UP001233999"/>
    </source>
</evidence>
<protein>
    <submittedName>
        <fullName evidence="1">Uncharacterized protein</fullName>
    </submittedName>
</protein>
<accession>A0AAD8E873</accession>
<reference evidence="1" key="1">
    <citation type="journal article" date="2023" name="IScience">
        <title>Live-bearing cockroach genome reveals convergent evolutionary mechanisms linked to viviparity in insects and beyond.</title>
        <authorList>
            <person name="Fouks B."/>
            <person name="Harrison M.C."/>
            <person name="Mikhailova A.A."/>
            <person name="Marchal E."/>
            <person name="English S."/>
            <person name="Carruthers M."/>
            <person name="Jennings E.C."/>
            <person name="Chiamaka E.L."/>
            <person name="Frigard R.A."/>
            <person name="Pippel M."/>
            <person name="Attardo G.M."/>
            <person name="Benoit J.B."/>
            <person name="Bornberg-Bauer E."/>
            <person name="Tobe S.S."/>
        </authorList>
    </citation>
    <scope>NUCLEOTIDE SEQUENCE</scope>
    <source>
        <strain evidence="1">Stay&amp;Tobe</strain>
    </source>
</reference>
<gene>
    <name evidence="1" type="ORF">L9F63_024054</name>
</gene>
<feature type="non-terminal residue" evidence="1">
    <location>
        <position position="1"/>
    </location>
</feature>
<proteinExistence type="predicted"/>